<dbReference type="PROSITE" id="PS00022">
    <property type="entry name" value="EGF_1"/>
    <property type="match status" value="5"/>
</dbReference>
<dbReference type="SMART" id="SM00192">
    <property type="entry name" value="LDLa"/>
    <property type="match status" value="1"/>
</dbReference>
<keyword evidence="23" id="KW-1185">Reference proteome</keyword>
<feature type="disulfide bond" evidence="15">
    <location>
        <begin position="1814"/>
        <end position="1823"/>
    </location>
</feature>
<feature type="disulfide bond" evidence="15">
    <location>
        <begin position="1852"/>
        <end position="1861"/>
    </location>
</feature>
<dbReference type="InterPro" id="IPR000859">
    <property type="entry name" value="CUB_dom"/>
</dbReference>
<dbReference type="GO" id="GO:0009967">
    <property type="term" value="P:positive regulation of signal transduction"/>
    <property type="evidence" value="ECO:0007669"/>
    <property type="project" value="UniProtKB-ARBA"/>
</dbReference>
<evidence type="ECO:0000313" key="22">
    <source>
        <dbReference type="EMBL" id="KAK7489121.1"/>
    </source>
</evidence>
<evidence type="ECO:0000256" key="10">
    <source>
        <dbReference type="ARBA" id="ARBA00022782"/>
    </source>
</evidence>
<evidence type="ECO:0000259" key="21">
    <source>
        <dbReference type="PROSITE" id="PS50923"/>
    </source>
</evidence>
<feature type="domain" description="HYR" evidence="20">
    <location>
        <begin position="1084"/>
        <end position="1167"/>
    </location>
</feature>
<comment type="subcellular location">
    <subcellularLocation>
        <location evidence="1">Apical cell membrane</location>
        <topology evidence="1">Single-pass type I membrane protein</topology>
    </subcellularLocation>
</comment>
<dbReference type="GO" id="GO:0060255">
    <property type="term" value="P:regulation of macromolecule metabolic process"/>
    <property type="evidence" value="ECO:0007669"/>
    <property type="project" value="UniProtKB-ARBA"/>
</dbReference>
<feature type="disulfide bond" evidence="15">
    <location>
        <begin position="1929"/>
        <end position="1938"/>
    </location>
</feature>
<dbReference type="PRINTS" id="PR00261">
    <property type="entry name" value="LDLRECEPTOR"/>
</dbReference>
<dbReference type="InterPro" id="IPR001881">
    <property type="entry name" value="EGF-like_Ca-bd_dom"/>
</dbReference>
<reference evidence="22 23" key="1">
    <citation type="journal article" date="2023" name="Sci. Data">
        <title>Genome assembly of the Korean intertidal mud-creeper Batillaria attramentaria.</title>
        <authorList>
            <person name="Patra A.K."/>
            <person name="Ho P.T."/>
            <person name="Jun S."/>
            <person name="Lee S.J."/>
            <person name="Kim Y."/>
            <person name="Won Y.J."/>
        </authorList>
    </citation>
    <scope>NUCLEOTIDE SEQUENCE [LARGE SCALE GENOMIC DNA]</scope>
    <source>
        <strain evidence="22">Wonlab-2016</strain>
    </source>
</reference>
<keyword evidence="4 15" id="KW-0245">EGF-like domain</keyword>
<evidence type="ECO:0000256" key="16">
    <source>
        <dbReference type="PROSITE-ProRule" id="PRU00124"/>
    </source>
</evidence>
<feature type="domain" description="EGF-like" evidence="19">
    <location>
        <begin position="1647"/>
        <end position="1684"/>
    </location>
</feature>
<feature type="disulfide bond" evidence="17">
    <location>
        <begin position="645"/>
        <end position="672"/>
    </location>
</feature>
<keyword evidence="13 15" id="KW-1015">Disulfide bond</keyword>
<feature type="domain" description="EGF-like" evidence="19">
    <location>
        <begin position="1581"/>
        <end position="1615"/>
    </location>
</feature>
<evidence type="ECO:0000256" key="4">
    <source>
        <dbReference type="ARBA" id="ARBA00022536"/>
    </source>
</evidence>
<feature type="disulfide bond" evidence="16">
    <location>
        <begin position="138"/>
        <end position="153"/>
    </location>
</feature>
<dbReference type="CDD" id="cd00041">
    <property type="entry name" value="CUB"/>
    <property type="match status" value="2"/>
</dbReference>
<dbReference type="GO" id="GO:0030182">
    <property type="term" value="P:neuron differentiation"/>
    <property type="evidence" value="ECO:0007669"/>
    <property type="project" value="UniProtKB-ARBA"/>
</dbReference>
<feature type="domain" description="Sushi" evidence="21">
    <location>
        <begin position="959"/>
        <end position="1022"/>
    </location>
</feature>
<dbReference type="InterPro" id="IPR016187">
    <property type="entry name" value="CTDL_fold"/>
</dbReference>
<dbReference type="GO" id="GO:0048592">
    <property type="term" value="P:eye morphogenesis"/>
    <property type="evidence" value="ECO:0007669"/>
    <property type="project" value="UniProtKB-ARBA"/>
</dbReference>
<dbReference type="GO" id="GO:0051093">
    <property type="term" value="P:negative regulation of developmental process"/>
    <property type="evidence" value="ECO:0007669"/>
    <property type="project" value="UniProtKB-ARBA"/>
</dbReference>
<dbReference type="Pfam" id="PF00008">
    <property type="entry name" value="EGF"/>
    <property type="match status" value="2"/>
</dbReference>
<feature type="domain" description="EGF-like" evidence="19">
    <location>
        <begin position="732"/>
        <end position="772"/>
    </location>
</feature>
<protein>
    <submittedName>
        <fullName evidence="22">Uncharacterized protein</fullName>
    </submittedName>
</protein>
<keyword evidence="12" id="KW-0472">Membrane</keyword>
<evidence type="ECO:0000313" key="23">
    <source>
        <dbReference type="Proteomes" id="UP001519460"/>
    </source>
</evidence>
<evidence type="ECO:0000256" key="8">
    <source>
        <dbReference type="ARBA" id="ARBA00022729"/>
    </source>
</evidence>
<sequence>TYARAADHTSETMGSITFSCPDGWEIKAPDCYLFVDFEMPFEKASDMCGTYGASLVHIEDEVEAKDVGTEDVCTGLWDRDEPKKESGVICVAANAPQGRWASMEPDTRLPSVCKTPACVQGTFRCRDGSKCISDMWKCDGDYDCDDQSDEDNCDSHCTHYMQQESGTLDENSGYTAGQTCTWIIEGTIGKPLSVTFSTVNVEEDVDYIEVWSGGPSLETSKHQDTLTGQMANKRVLGTNHFLIIRLVPDLTNQLTGFQATWGPDDELSPAVREIEVTDAGVEITSPYYMTQPPDVFLRQFTVYSDDGSHITMEVLENGFRPGFRYDPMTLSNVNSFDIFPDSYVSIEDKFSFSVMSDGTPSDGTGEFKAILRKGCSVDFTRASGIIVPPNYDNNNYYPALLTCTYIVRAPQNEMRDFEIRFPVFELADDKDFVKVYNGADNSSPELSPTDGYTVDNPPTTFLSPGPVFMVEFFSSRVQTNGFFFISFFLDCPAISNTDNMQLSTTATSFETEVTISCNPGYSFAQEEFDNLESVTVKCSMDGKWNVSRLPTCQVIYCGIPGSIANGFITAGSGAATYGHNVTYQCFEGFQMTSSPVSTCGEGSMWSLPPTCSASTCTAAQNPPQGSFSTEEGEGQDFGTVIRYSCDSGYDLVGSRYSLCQSNGTWSHDMPVCEPIKCPLPEVDRATLSSSEPVVLGDMLTVTCNGGFEINGQQTAQFPCRDSGSFDVERDAYVDECSTLDPCTGSNQQCENTNGSYVCLCEDGYRFETDVCVEINECADGTANCDDENGGCNGCIDQPCTFQCKCNTGYTLYTANGTEGKFIPAPEDGMRFRDIYYIDHTCVPKKCDRPTGVSAPLRLMSEKDMFFFGESVEYMCDFGFTLVGDRFSTCAQDAVTCDRLNPTGLVLNVYPNATTNLGDTVMLECESQTGPAYNKTLYCAYDRETDSFRLQGDAPHCPAIDCGAPPRGGGENYSQPSSTGLGAAFTFSCIGGFQKMGMSVNGGDVVECQTNGRWGLGNLTCEGARCTDPGTPGGMEQVSANFEVDGLVEYSCTRDGYEPSSRFLKCEYDQGTGTAGWNSTLPTCEDVASPSFTNCPSSTVYLNLYDQADSNMTTPVAEDNSGLVLPLVVEPVGFQLDVALSQSVNVTYTAHDAAGNSAVCQIQIVVNDPSALPSLDCPDYLILNVTNTQPYMYDLNMAVTADDGATVAFAPSSSVVVSPDLVGQAPSAFRVNATNRFGFQRQCAFLVEVREFEASQYRYEVTVEYALTGQAQITTCRDALTAALEASVPTKNVPVCLDIDSSPMNFNVAGVVYSEIQPEKMKAQITLAVTSDTSTISENLFESCKVNLGSKQLTGSLFEVPAGTCGSGTSVTNGDHDTTTTGDYSCDQGRVLQDVGSNKRCVPCEPGYQFSNDACVGCANGQYQDLAGQLICKECENGADFSSEPRLASTQCVASCPAGFFNGQGQVADPNPCVACPEDTYLSSANPYLSTCLTCGSSKTTYGFEGADDASQCFDKCGPGQYPVSNTASAASDRCAFCPTGFYKTSEGNTACEECGFNQTTTVSLATSADNCGYYGDTCENMVNRCDANPCYNGGTCTANGHDSYTCLCPFNEQCEMVPADITYNADTDKQLEYSFGVDEETCKQKCINHDCEENPDGCLYGQQCVDGVDTYTCQCVSYGGEHCQEPADFCGVTGTCDNGLCYNDYNTSMADQTASVRKLTFVENKCRAKTTVPASVSHLDRNRCEHLINMCPGMCNMTGTNTTVPVTNDCKCMCKAGFTGQYCEDDIDECLSLPCMHGGTCTNSDTPNEYTCACKDGWTGKNCEELPDFCSTDTCDNTGTCLSLQDDFFCQCESGTYGRTCQTTTDLCSVLSPCAATGTCQAGGGTAECVCSTSYAGDSCHLIEDGCSVSPCSNGGSCVTNTVGFSCDCDEPYSGETCETKASACDSVVCPSSSTCVEMGGDTMCMCGPGKIQSGSICK</sequence>
<gene>
    <name evidence="22" type="ORF">BaRGS_00019635</name>
</gene>
<evidence type="ECO:0000259" key="18">
    <source>
        <dbReference type="PROSITE" id="PS01180"/>
    </source>
</evidence>
<dbReference type="PROSITE" id="PS01186">
    <property type="entry name" value="EGF_2"/>
    <property type="match status" value="4"/>
</dbReference>
<dbReference type="SMART" id="SM01411">
    <property type="entry name" value="Ephrin_rec_like"/>
    <property type="match status" value="3"/>
</dbReference>
<keyword evidence="14" id="KW-0325">Glycoprotein</keyword>
<dbReference type="Proteomes" id="UP001519460">
    <property type="component" value="Unassembled WGS sequence"/>
</dbReference>
<keyword evidence="10" id="KW-0221">Differentiation</keyword>
<dbReference type="GO" id="GO:0051241">
    <property type="term" value="P:negative regulation of multicellular organismal process"/>
    <property type="evidence" value="ECO:0007669"/>
    <property type="project" value="UniProtKB-ARBA"/>
</dbReference>
<dbReference type="GO" id="GO:0003002">
    <property type="term" value="P:regionalization"/>
    <property type="evidence" value="ECO:0007669"/>
    <property type="project" value="UniProtKB-ARBA"/>
</dbReference>
<keyword evidence="6 17" id="KW-0768">Sushi</keyword>
<dbReference type="CDD" id="cd00037">
    <property type="entry name" value="CLECT"/>
    <property type="match status" value="1"/>
</dbReference>
<dbReference type="Gene3D" id="2.10.25.10">
    <property type="entry name" value="Laminin"/>
    <property type="match status" value="5"/>
</dbReference>
<evidence type="ECO:0000256" key="5">
    <source>
        <dbReference type="ARBA" id="ARBA00022553"/>
    </source>
</evidence>
<dbReference type="GO" id="GO:0048468">
    <property type="term" value="P:cell development"/>
    <property type="evidence" value="ECO:0007669"/>
    <property type="project" value="UniProtKB-ARBA"/>
</dbReference>
<dbReference type="Pfam" id="PF07645">
    <property type="entry name" value="EGF_CA"/>
    <property type="match status" value="1"/>
</dbReference>
<comment type="caution">
    <text evidence="15">Lacks conserved residue(s) required for the propagation of feature annotation.</text>
</comment>
<dbReference type="PANTHER" id="PTHR19325">
    <property type="entry name" value="COMPLEMENT COMPONENT-RELATED SUSHI DOMAIN-CONTAINING"/>
    <property type="match status" value="1"/>
</dbReference>
<keyword evidence="11" id="KW-1133">Transmembrane helix</keyword>
<evidence type="ECO:0000256" key="15">
    <source>
        <dbReference type="PROSITE-ProRule" id="PRU00076"/>
    </source>
</evidence>
<keyword evidence="5" id="KW-0597">Phosphoprotein</keyword>
<feature type="non-terminal residue" evidence="22">
    <location>
        <position position="1979"/>
    </location>
</feature>
<feature type="domain" description="Sushi" evidence="21">
    <location>
        <begin position="555"/>
        <end position="613"/>
    </location>
</feature>
<dbReference type="Gene3D" id="2.60.120.290">
    <property type="entry name" value="Spermadhesin, CUB domain"/>
    <property type="match status" value="2"/>
</dbReference>
<feature type="domain" description="EGF-like" evidence="19">
    <location>
        <begin position="1826"/>
        <end position="1862"/>
    </location>
</feature>
<dbReference type="SMART" id="SM00181">
    <property type="entry name" value="EGF"/>
    <property type="match status" value="12"/>
</dbReference>
<keyword evidence="2" id="KW-0217">Developmental protein</keyword>
<feature type="domain" description="EGF-like" evidence="19">
    <location>
        <begin position="1903"/>
        <end position="1939"/>
    </location>
</feature>
<feature type="disulfide bond" evidence="15">
    <location>
        <begin position="1795"/>
        <end position="1812"/>
    </location>
</feature>
<evidence type="ECO:0000256" key="14">
    <source>
        <dbReference type="ARBA" id="ARBA00023180"/>
    </source>
</evidence>
<dbReference type="InterPro" id="IPR050350">
    <property type="entry name" value="Compl-Cell_Adhes-Reg"/>
</dbReference>
<evidence type="ECO:0000256" key="17">
    <source>
        <dbReference type="PROSITE-ProRule" id="PRU00302"/>
    </source>
</evidence>
<dbReference type="InterPro" id="IPR000152">
    <property type="entry name" value="EGF-type_Asp/Asn_hydroxyl_site"/>
</dbReference>
<organism evidence="22 23">
    <name type="scientific">Batillaria attramentaria</name>
    <dbReference type="NCBI Taxonomy" id="370345"/>
    <lineage>
        <taxon>Eukaryota</taxon>
        <taxon>Metazoa</taxon>
        <taxon>Spiralia</taxon>
        <taxon>Lophotrochozoa</taxon>
        <taxon>Mollusca</taxon>
        <taxon>Gastropoda</taxon>
        <taxon>Caenogastropoda</taxon>
        <taxon>Sorbeoconcha</taxon>
        <taxon>Cerithioidea</taxon>
        <taxon>Batillariidae</taxon>
        <taxon>Batillaria</taxon>
    </lineage>
</organism>
<dbReference type="SMART" id="SM00042">
    <property type="entry name" value="CUB"/>
    <property type="match status" value="2"/>
</dbReference>
<keyword evidence="3" id="KW-1003">Cell membrane</keyword>
<dbReference type="PROSITE" id="PS01180">
    <property type="entry name" value="CUB"/>
    <property type="match status" value="2"/>
</dbReference>
<dbReference type="GO" id="GO:0080090">
    <property type="term" value="P:regulation of primary metabolic process"/>
    <property type="evidence" value="ECO:0007669"/>
    <property type="project" value="UniProtKB-ARBA"/>
</dbReference>
<dbReference type="FunFam" id="2.10.25.10:FF:000565">
    <property type="entry name" value="Predicted protein"/>
    <property type="match status" value="1"/>
</dbReference>
<evidence type="ECO:0000256" key="3">
    <source>
        <dbReference type="ARBA" id="ARBA00022475"/>
    </source>
</evidence>
<dbReference type="SUPFAM" id="SSF57424">
    <property type="entry name" value="LDL receptor-like module"/>
    <property type="match status" value="1"/>
</dbReference>
<dbReference type="InterPro" id="IPR000436">
    <property type="entry name" value="Sushi_SCR_CCP_dom"/>
</dbReference>
<keyword evidence="8" id="KW-0732">Signal</keyword>
<dbReference type="InterPro" id="IPR002172">
    <property type="entry name" value="LDrepeatLR_classA_rpt"/>
</dbReference>
<dbReference type="InterPro" id="IPR036055">
    <property type="entry name" value="LDL_receptor-like_sf"/>
</dbReference>
<feature type="disulfide bond" evidence="17">
    <location>
        <begin position="616"/>
        <end position="659"/>
    </location>
</feature>
<accession>A0ABD0KPZ9</accession>
<dbReference type="PROSITE" id="PS50068">
    <property type="entry name" value="LDLRA_2"/>
    <property type="match status" value="1"/>
</dbReference>
<dbReference type="Pfam" id="PF02494">
    <property type="entry name" value="HYR"/>
    <property type="match status" value="1"/>
</dbReference>
<keyword evidence="9" id="KW-0677">Repeat</keyword>
<evidence type="ECO:0000256" key="1">
    <source>
        <dbReference type="ARBA" id="ARBA00004247"/>
    </source>
</evidence>
<dbReference type="SUPFAM" id="SSF49854">
    <property type="entry name" value="Spermadhesin, CUB domain"/>
    <property type="match status" value="2"/>
</dbReference>
<evidence type="ECO:0000256" key="13">
    <source>
        <dbReference type="ARBA" id="ARBA00023157"/>
    </source>
</evidence>
<dbReference type="Pfam" id="PF00057">
    <property type="entry name" value="Ldl_recept_a"/>
    <property type="match status" value="1"/>
</dbReference>
<dbReference type="CDD" id="cd00054">
    <property type="entry name" value="EGF_CA"/>
    <property type="match status" value="3"/>
</dbReference>
<dbReference type="Pfam" id="PF00084">
    <property type="entry name" value="Sushi"/>
    <property type="match status" value="5"/>
</dbReference>
<dbReference type="InterPro" id="IPR000742">
    <property type="entry name" value="EGF"/>
</dbReference>
<feature type="domain" description="Sushi" evidence="21">
    <location>
        <begin position="489"/>
        <end position="554"/>
    </location>
</feature>
<feature type="domain" description="CUB" evidence="18">
    <location>
        <begin position="157"/>
        <end position="264"/>
    </location>
</feature>
<evidence type="ECO:0000256" key="7">
    <source>
        <dbReference type="ARBA" id="ARBA00022692"/>
    </source>
</evidence>
<evidence type="ECO:0000259" key="19">
    <source>
        <dbReference type="PROSITE" id="PS50026"/>
    </source>
</evidence>
<dbReference type="PANTHER" id="PTHR19325:SF573">
    <property type="entry name" value="MEMBRANE COFACTOR PROTEIN"/>
    <property type="match status" value="1"/>
</dbReference>
<proteinExistence type="predicted"/>
<comment type="caution">
    <text evidence="22">The sequence shown here is derived from an EMBL/GenBank/DDBJ whole genome shotgun (WGS) entry which is preliminary data.</text>
</comment>
<dbReference type="EMBL" id="JACVVK020000142">
    <property type="protein sequence ID" value="KAK7489121.1"/>
    <property type="molecule type" value="Genomic_DNA"/>
</dbReference>
<dbReference type="CDD" id="cd00112">
    <property type="entry name" value="LDLa"/>
    <property type="match status" value="1"/>
</dbReference>
<dbReference type="GO" id="GO:0008593">
    <property type="term" value="P:regulation of Notch signaling pathway"/>
    <property type="evidence" value="ECO:0007669"/>
    <property type="project" value="UniProtKB-ARBA"/>
</dbReference>
<dbReference type="InterPro" id="IPR003410">
    <property type="entry name" value="HYR_dom"/>
</dbReference>
<dbReference type="InterPro" id="IPR049883">
    <property type="entry name" value="NOTCH1_EGF-like"/>
</dbReference>
<dbReference type="Gene3D" id="2.10.50.10">
    <property type="entry name" value="Tumor Necrosis Factor Receptor, subunit A, domain 2"/>
    <property type="match status" value="1"/>
</dbReference>
<evidence type="ECO:0000256" key="6">
    <source>
        <dbReference type="ARBA" id="ARBA00022659"/>
    </source>
</evidence>
<evidence type="ECO:0000259" key="20">
    <source>
        <dbReference type="PROSITE" id="PS50825"/>
    </source>
</evidence>
<dbReference type="SMART" id="SM00179">
    <property type="entry name" value="EGF_CA"/>
    <property type="match status" value="7"/>
</dbReference>
<dbReference type="SUPFAM" id="SSF57535">
    <property type="entry name" value="Complement control module/SCR domain"/>
    <property type="match status" value="6"/>
</dbReference>
<keyword evidence="7" id="KW-0812">Transmembrane</keyword>
<feature type="disulfide bond" evidence="15">
    <location>
        <begin position="1891"/>
        <end position="1900"/>
    </location>
</feature>
<evidence type="ECO:0000256" key="2">
    <source>
        <dbReference type="ARBA" id="ARBA00022473"/>
    </source>
</evidence>
<evidence type="ECO:0000256" key="9">
    <source>
        <dbReference type="ARBA" id="ARBA00022737"/>
    </source>
</evidence>
<dbReference type="CDD" id="cd00033">
    <property type="entry name" value="CCP"/>
    <property type="match status" value="3"/>
</dbReference>
<evidence type="ECO:0000256" key="11">
    <source>
        <dbReference type="ARBA" id="ARBA00022989"/>
    </source>
</evidence>
<feature type="domain" description="Sushi" evidence="21">
    <location>
        <begin position="614"/>
        <end position="674"/>
    </location>
</feature>
<dbReference type="GO" id="GO:0016324">
    <property type="term" value="C:apical plasma membrane"/>
    <property type="evidence" value="ECO:0007669"/>
    <property type="project" value="UniProtKB-SubCell"/>
</dbReference>
<dbReference type="Gene3D" id="2.10.70.10">
    <property type="entry name" value="Complement Module, domain 1"/>
    <property type="match status" value="6"/>
</dbReference>
<dbReference type="PROSITE" id="PS50026">
    <property type="entry name" value="EGF_3"/>
    <property type="match status" value="7"/>
</dbReference>
<feature type="domain" description="CUB" evidence="18">
    <location>
        <begin position="375"/>
        <end position="490"/>
    </location>
</feature>
<dbReference type="PROSITE" id="PS00010">
    <property type="entry name" value="ASX_HYDROXYL"/>
    <property type="match status" value="2"/>
</dbReference>
<feature type="domain" description="EGF-like" evidence="19">
    <location>
        <begin position="1786"/>
        <end position="1824"/>
    </location>
</feature>
<dbReference type="SUPFAM" id="SSF57184">
    <property type="entry name" value="Growth factor receptor domain"/>
    <property type="match status" value="1"/>
</dbReference>
<dbReference type="SUPFAM" id="SSF57196">
    <property type="entry name" value="EGF/Laminin"/>
    <property type="match status" value="4"/>
</dbReference>
<feature type="non-terminal residue" evidence="22">
    <location>
        <position position="1"/>
    </location>
</feature>
<dbReference type="InterPro" id="IPR035976">
    <property type="entry name" value="Sushi/SCR/CCP_sf"/>
</dbReference>
<feature type="domain" description="EGF-like" evidence="19">
    <location>
        <begin position="1864"/>
        <end position="1901"/>
    </location>
</feature>
<dbReference type="InterPro" id="IPR035914">
    <property type="entry name" value="Sperma_CUB_dom_sf"/>
</dbReference>
<name>A0ABD0KPZ9_9CAEN</name>
<dbReference type="SUPFAM" id="SSF56436">
    <property type="entry name" value="C-type lectin-like"/>
    <property type="match status" value="1"/>
</dbReference>
<dbReference type="PROSITE" id="PS50923">
    <property type="entry name" value="SUSHI"/>
    <property type="match status" value="5"/>
</dbReference>
<dbReference type="PROSITE" id="PS50825">
    <property type="entry name" value="HYR"/>
    <property type="match status" value="1"/>
</dbReference>
<dbReference type="SMART" id="SM00032">
    <property type="entry name" value="CCP"/>
    <property type="match status" value="7"/>
</dbReference>
<evidence type="ECO:0000256" key="12">
    <source>
        <dbReference type="ARBA" id="ARBA00023136"/>
    </source>
</evidence>
<dbReference type="InterPro" id="IPR009030">
    <property type="entry name" value="Growth_fac_rcpt_cys_sf"/>
</dbReference>
<feature type="domain" description="Sushi" evidence="21">
    <location>
        <begin position="1023"/>
        <end position="1085"/>
    </location>
</feature>